<dbReference type="EMBL" id="WJHE01000386">
    <property type="protein sequence ID" value="MST32774.1"/>
    <property type="molecule type" value="Genomic_DNA"/>
</dbReference>
<keyword evidence="1" id="KW-0969">Cilium</keyword>
<comment type="caution">
    <text evidence="1">The sequence shown here is derived from an EMBL/GenBank/DDBJ whole genome shotgun (WGS) entry which is preliminary data.</text>
</comment>
<organism evidence="1 2">
    <name type="scientific">Acidiferrimicrobium australe</name>
    <dbReference type="NCBI Taxonomy" id="2664430"/>
    <lineage>
        <taxon>Bacteria</taxon>
        <taxon>Bacillati</taxon>
        <taxon>Actinomycetota</taxon>
        <taxon>Acidimicrobiia</taxon>
        <taxon>Acidimicrobiales</taxon>
        <taxon>Acidimicrobiaceae</taxon>
        <taxon>Acidiferrimicrobium</taxon>
    </lineage>
</organism>
<keyword evidence="1" id="KW-0966">Cell projection</keyword>
<dbReference type="Proteomes" id="UP000437736">
    <property type="component" value="Unassembled WGS sequence"/>
</dbReference>
<sequence>LRSRRPASINAVVTEDPTACSPAALSTILWKQRQLLDLLQFKLEEERLLLANGPAKWVAHATREVEMVVDKLRQAELARAATVAGLAGRLGLPADATLQALADTVEAPWQEIFASHRQAFLQATDEISRLAETSRELATSQRDATRQAINWLAGRSDEPPVTYGASGSAERRRAAHLLFNEAL</sequence>
<protein>
    <submittedName>
        <fullName evidence="1">Flagellar protein FlgN</fullName>
    </submittedName>
</protein>
<keyword evidence="2" id="KW-1185">Reference proteome</keyword>
<keyword evidence="1" id="KW-0282">Flagellum</keyword>
<dbReference type="InterPro" id="IPR007809">
    <property type="entry name" value="FlgN-like"/>
</dbReference>
<gene>
    <name evidence="1" type="ORF">GHK86_08575</name>
</gene>
<accession>A0ABW9QSH0</accession>
<dbReference type="Gene3D" id="1.20.58.300">
    <property type="entry name" value="FlgN-like"/>
    <property type="match status" value="1"/>
</dbReference>
<reference evidence="1 2" key="1">
    <citation type="submission" date="2019-11" db="EMBL/GenBank/DDBJ databases">
        <title>Acidiferrimicrobium australis gen. nov., sp. nov., an acidophilic and obligately heterotrophic, member of the Actinobacteria that catalyses dissimilatory oxido- reduction of iron isolated from metal-rich acidic water in Chile.</title>
        <authorList>
            <person name="Gonzalez D."/>
            <person name="Huber K."/>
            <person name="Hedrich S."/>
            <person name="Rojas-Villalobos C."/>
            <person name="Quatrini R."/>
            <person name="Dinamarca M.A."/>
            <person name="Schwarz A."/>
            <person name="Canales C."/>
            <person name="Nancucheo I."/>
        </authorList>
    </citation>
    <scope>NUCLEOTIDE SEQUENCE [LARGE SCALE GENOMIC DNA]</scope>
    <source>
        <strain evidence="1 2">USS-CCA1</strain>
    </source>
</reference>
<proteinExistence type="predicted"/>
<dbReference type="Pfam" id="PF05130">
    <property type="entry name" value="FlgN"/>
    <property type="match status" value="1"/>
</dbReference>
<evidence type="ECO:0000313" key="2">
    <source>
        <dbReference type="Proteomes" id="UP000437736"/>
    </source>
</evidence>
<feature type="non-terminal residue" evidence="1">
    <location>
        <position position="1"/>
    </location>
</feature>
<name>A0ABW9QSH0_9ACTN</name>
<evidence type="ECO:0000313" key="1">
    <source>
        <dbReference type="EMBL" id="MST32774.1"/>
    </source>
</evidence>